<evidence type="ECO:0000256" key="1">
    <source>
        <dbReference type="PIRSR" id="PIRSR613078-2"/>
    </source>
</evidence>
<dbReference type="EMBL" id="OCMT01000001">
    <property type="protein sequence ID" value="SOD11399.1"/>
    <property type="molecule type" value="Genomic_DNA"/>
</dbReference>
<protein>
    <submittedName>
        <fullName evidence="2">Phosphohistidine phosphatase</fullName>
    </submittedName>
</protein>
<dbReference type="OrthoDB" id="9810154at2"/>
<gene>
    <name evidence="2" type="ORF">SAMN06297358_0130</name>
</gene>
<dbReference type="PANTHER" id="PTHR47623:SF1">
    <property type="entry name" value="OS09G0287300 PROTEIN"/>
    <property type="match status" value="1"/>
</dbReference>
<dbReference type="SUPFAM" id="SSF53254">
    <property type="entry name" value="Phosphoglycerate mutase-like"/>
    <property type="match status" value="1"/>
</dbReference>
<dbReference type="PANTHER" id="PTHR47623">
    <property type="entry name" value="OS09G0287300 PROTEIN"/>
    <property type="match status" value="1"/>
</dbReference>
<dbReference type="Proteomes" id="UP000219281">
    <property type="component" value="Unassembled WGS sequence"/>
</dbReference>
<dbReference type="InterPro" id="IPR013078">
    <property type="entry name" value="His_Pase_superF_clade-1"/>
</dbReference>
<reference evidence="3" key="1">
    <citation type="submission" date="2017-09" db="EMBL/GenBank/DDBJ databases">
        <authorList>
            <person name="Varghese N."/>
            <person name="Submissions S."/>
        </authorList>
    </citation>
    <scope>NUCLEOTIDE SEQUENCE [LARGE SCALE GENOMIC DNA]</scope>
    <source>
        <strain evidence="3">CGMCC 1.12803</strain>
    </source>
</reference>
<organism evidence="2 3">
    <name type="scientific">Pedobacter xixiisoli</name>
    <dbReference type="NCBI Taxonomy" id="1476464"/>
    <lineage>
        <taxon>Bacteria</taxon>
        <taxon>Pseudomonadati</taxon>
        <taxon>Bacteroidota</taxon>
        <taxon>Sphingobacteriia</taxon>
        <taxon>Sphingobacteriales</taxon>
        <taxon>Sphingobacteriaceae</taxon>
        <taxon>Pedobacter</taxon>
    </lineage>
</organism>
<dbReference type="AlphaFoldDB" id="A0A285ZP45"/>
<feature type="binding site" evidence="1">
    <location>
        <position position="59"/>
    </location>
    <ligand>
        <name>substrate</name>
    </ligand>
</feature>
<dbReference type="InterPro" id="IPR029033">
    <property type="entry name" value="His_PPase_superfam"/>
</dbReference>
<evidence type="ECO:0000313" key="3">
    <source>
        <dbReference type="Proteomes" id="UP000219281"/>
    </source>
</evidence>
<dbReference type="RefSeq" id="WP_097127504.1">
    <property type="nucleotide sequence ID" value="NZ_OCMT01000001.1"/>
</dbReference>
<name>A0A285ZP45_9SPHI</name>
<proteinExistence type="predicted"/>
<accession>A0A285ZP45</accession>
<sequence>MAKQLIIIRHAKSDWGDFNLKDFDRPLNPRGHKNAPEMAGRLAAKEIKPDVIVSSPALRALTTAKYFASGWKLEAEQLHTNASVYEANIKMLLQVVNGFDDKHNSIALFGHNPGLTDFVNYLTDEYLTNMPTCSVAIIEFPFDEWKLVSSNTGSLVLFDYPKNGLD</sequence>
<evidence type="ECO:0000313" key="2">
    <source>
        <dbReference type="EMBL" id="SOD11399.1"/>
    </source>
</evidence>
<dbReference type="Pfam" id="PF00300">
    <property type="entry name" value="His_Phos_1"/>
    <property type="match status" value="1"/>
</dbReference>
<dbReference type="CDD" id="cd07067">
    <property type="entry name" value="HP_PGM_like"/>
    <property type="match status" value="1"/>
</dbReference>
<keyword evidence="3" id="KW-1185">Reference proteome</keyword>
<dbReference type="Gene3D" id="3.40.50.1240">
    <property type="entry name" value="Phosphoglycerate mutase-like"/>
    <property type="match status" value="1"/>
</dbReference>